<evidence type="ECO:0000313" key="3">
    <source>
        <dbReference type="Proteomes" id="UP000027135"/>
    </source>
</evidence>
<accession>A0A067QFN3</accession>
<organism evidence="2 3">
    <name type="scientific">Zootermopsis nevadensis</name>
    <name type="common">Dampwood termite</name>
    <dbReference type="NCBI Taxonomy" id="136037"/>
    <lineage>
        <taxon>Eukaryota</taxon>
        <taxon>Metazoa</taxon>
        <taxon>Ecdysozoa</taxon>
        <taxon>Arthropoda</taxon>
        <taxon>Hexapoda</taxon>
        <taxon>Insecta</taxon>
        <taxon>Pterygota</taxon>
        <taxon>Neoptera</taxon>
        <taxon>Polyneoptera</taxon>
        <taxon>Dictyoptera</taxon>
        <taxon>Blattodea</taxon>
        <taxon>Blattoidea</taxon>
        <taxon>Termitoidae</taxon>
        <taxon>Termopsidae</taxon>
        <taxon>Zootermopsis</taxon>
    </lineage>
</organism>
<sequence length="127" mass="14456">MVMLYHYTSSDGCFGIISEGFIRSSKDTTRDAMLGQGVYLTSPPPWTDGKKIVMNNWDGQSESVFLDKLDHINYFIAFDSRYLHFVRKASGPRDVWMVPYDIDLDKVPHSIHMRGSNVTVAESLGYL</sequence>
<dbReference type="SUPFAM" id="SSF56399">
    <property type="entry name" value="ADP-ribosylation"/>
    <property type="match status" value="1"/>
</dbReference>
<reference evidence="2 3" key="1">
    <citation type="journal article" date="2014" name="Nat. Commun.">
        <title>Molecular traces of alternative social organization in a termite genome.</title>
        <authorList>
            <person name="Terrapon N."/>
            <person name="Li C."/>
            <person name="Robertson H.M."/>
            <person name="Ji L."/>
            <person name="Meng X."/>
            <person name="Booth W."/>
            <person name="Chen Z."/>
            <person name="Childers C.P."/>
            <person name="Glastad K.M."/>
            <person name="Gokhale K."/>
            <person name="Gowin J."/>
            <person name="Gronenberg W."/>
            <person name="Hermansen R.A."/>
            <person name="Hu H."/>
            <person name="Hunt B.G."/>
            <person name="Huylmans A.K."/>
            <person name="Khalil S.M."/>
            <person name="Mitchell R.D."/>
            <person name="Munoz-Torres M.C."/>
            <person name="Mustard J.A."/>
            <person name="Pan H."/>
            <person name="Reese J.T."/>
            <person name="Scharf M.E."/>
            <person name="Sun F."/>
            <person name="Vogel H."/>
            <person name="Xiao J."/>
            <person name="Yang W."/>
            <person name="Yang Z."/>
            <person name="Yang Z."/>
            <person name="Zhou J."/>
            <person name="Zhu J."/>
            <person name="Brent C.S."/>
            <person name="Elsik C.G."/>
            <person name="Goodisman M.A."/>
            <person name="Liberles D.A."/>
            <person name="Roe R.M."/>
            <person name="Vargo E.L."/>
            <person name="Vilcinskas A."/>
            <person name="Wang J."/>
            <person name="Bornberg-Bauer E."/>
            <person name="Korb J."/>
            <person name="Zhang G."/>
            <person name="Liebig J."/>
        </authorList>
    </citation>
    <scope>NUCLEOTIDE SEQUENCE [LARGE SCALE GENOMIC DNA]</scope>
    <source>
        <tissue evidence="2">Whole organism</tissue>
    </source>
</reference>
<gene>
    <name evidence="2" type="ORF">L798_04620</name>
</gene>
<dbReference type="AlphaFoldDB" id="A0A067QFN3"/>
<protein>
    <recommendedName>
        <fullName evidence="1">Tox-ART-HYD1 domain-containing protein</fullName>
    </recommendedName>
</protein>
<dbReference type="Pfam" id="PF15633">
    <property type="entry name" value="Tox-ART-HYD1"/>
    <property type="match status" value="1"/>
</dbReference>
<keyword evidence="3" id="KW-1185">Reference proteome</keyword>
<dbReference type="Proteomes" id="UP000027135">
    <property type="component" value="Unassembled WGS sequence"/>
</dbReference>
<dbReference type="OMA" id="NYFIAFD"/>
<dbReference type="EMBL" id="KK853602">
    <property type="protein sequence ID" value="KDR06373.1"/>
    <property type="molecule type" value="Genomic_DNA"/>
</dbReference>
<dbReference type="InParanoid" id="A0A067QFN3"/>
<dbReference type="InterPro" id="IPR028920">
    <property type="entry name" value="Tox-ART-HYD1_dom"/>
</dbReference>
<proteinExistence type="predicted"/>
<evidence type="ECO:0000313" key="2">
    <source>
        <dbReference type="EMBL" id="KDR06373.1"/>
    </source>
</evidence>
<evidence type="ECO:0000259" key="1">
    <source>
        <dbReference type="Pfam" id="PF15633"/>
    </source>
</evidence>
<name>A0A067QFN3_ZOONE</name>
<feature type="domain" description="Tox-ART-HYD1" evidence="1">
    <location>
        <begin position="4"/>
        <end position="104"/>
    </location>
</feature>